<dbReference type="KEGG" id="pte:PTT_17992"/>
<dbReference type="HOGENOM" id="CLU_2741300_0_0_1"/>
<proteinExistence type="predicted"/>
<reference evidence="2 3" key="1">
    <citation type="journal article" date="2010" name="Genome Biol.">
        <title>A first genome assembly of the barley fungal pathogen Pyrenophora teres f. teres.</title>
        <authorList>
            <person name="Ellwood S.R."/>
            <person name="Liu Z."/>
            <person name="Syme R.A."/>
            <person name="Lai Z."/>
            <person name="Hane J.K."/>
            <person name="Keiper F."/>
            <person name="Moffat C.S."/>
            <person name="Oliver R.P."/>
            <person name="Friesen T.L."/>
        </authorList>
    </citation>
    <scope>NUCLEOTIDE SEQUENCE [LARGE SCALE GENOMIC DNA]</scope>
    <source>
        <strain evidence="2 3">0-1</strain>
    </source>
</reference>
<name>E3S5Q5_PYRTT</name>
<accession>E3S5Q5</accession>
<dbReference type="EMBL" id="GL537293">
    <property type="protein sequence ID" value="EFQ86694.1"/>
    <property type="molecule type" value="Genomic_DNA"/>
</dbReference>
<feature type="region of interest" description="Disordered" evidence="1">
    <location>
        <begin position="1"/>
        <end position="26"/>
    </location>
</feature>
<dbReference type="OrthoDB" id="5152741at2759"/>
<evidence type="ECO:0000313" key="2">
    <source>
        <dbReference type="EMBL" id="EFQ86694.1"/>
    </source>
</evidence>
<dbReference type="AlphaFoldDB" id="E3S5Q5"/>
<protein>
    <submittedName>
        <fullName evidence="2">Uncharacterized protein</fullName>
    </submittedName>
</protein>
<evidence type="ECO:0000256" key="1">
    <source>
        <dbReference type="SAM" id="MobiDB-lite"/>
    </source>
</evidence>
<gene>
    <name evidence="2" type="ORF">PTT_17992</name>
</gene>
<organism evidence="3">
    <name type="scientific">Pyrenophora teres f. teres (strain 0-1)</name>
    <name type="common">Barley net blotch fungus</name>
    <name type="synonym">Drechslera teres f. teres</name>
    <dbReference type="NCBI Taxonomy" id="861557"/>
    <lineage>
        <taxon>Eukaryota</taxon>
        <taxon>Fungi</taxon>
        <taxon>Dikarya</taxon>
        <taxon>Ascomycota</taxon>
        <taxon>Pezizomycotina</taxon>
        <taxon>Dothideomycetes</taxon>
        <taxon>Pleosporomycetidae</taxon>
        <taxon>Pleosporales</taxon>
        <taxon>Pleosporineae</taxon>
        <taxon>Pleosporaceae</taxon>
        <taxon>Pyrenophora</taxon>
    </lineage>
</organism>
<sequence length="71" mass="8117">MRINATQERRNTNRYPSKRPKDQPLLGKQAKWVEKQLQGRTLSLSGGNPAISKNTEERCFYFPSKGYDSSG</sequence>
<dbReference type="Proteomes" id="UP000001067">
    <property type="component" value="Unassembled WGS sequence"/>
</dbReference>
<evidence type="ECO:0000313" key="3">
    <source>
        <dbReference type="Proteomes" id="UP000001067"/>
    </source>
</evidence>
<keyword evidence="3" id="KW-1185">Reference proteome</keyword>